<dbReference type="AlphaFoldDB" id="A0A803NTP7"/>
<gene>
    <name evidence="5" type="primary">LOC115704693</name>
</gene>
<feature type="domain" description="RRM" evidence="4">
    <location>
        <begin position="98"/>
        <end position="176"/>
    </location>
</feature>
<dbReference type="InterPro" id="IPR000504">
    <property type="entry name" value="RRM_dom"/>
</dbReference>
<dbReference type="GO" id="GO:0003729">
    <property type="term" value="F:mRNA binding"/>
    <property type="evidence" value="ECO:0007669"/>
    <property type="project" value="TreeGrafter"/>
</dbReference>
<name>A0A803NTP7_CANSA</name>
<protein>
    <recommendedName>
        <fullName evidence="4">RRM domain-containing protein</fullName>
    </recommendedName>
</protein>
<dbReference type="EMBL" id="UZAU01000198">
    <property type="status" value="NOT_ANNOTATED_CDS"/>
    <property type="molecule type" value="Genomic_DNA"/>
</dbReference>
<proteinExistence type="predicted"/>
<dbReference type="InterPro" id="IPR035979">
    <property type="entry name" value="RBD_domain_sf"/>
</dbReference>
<dbReference type="Proteomes" id="UP000596661">
    <property type="component" value="Chromosome 2"/>
</dbReference>
<dbReference type="GO" id="GO:1901259">
    <property type="term" value="P:chloroplast rRNA processing"/>
    <property type="evidence" value="ECO:0007669"/>
    <property type="project" value="TreeGrafter"/>
</dbReference>
<reference evidence="5" key="1">
    <citation type="submission" date="2018-11" db="EMBL/GenBank/DDBJ databases">
        <authorList>
            <person name="Grassa J C."/>
        </authorList>
    </citation>
    <scope>NUCLEOTIDE SEQUENCE [LARGE SCALE GENOMIC DNA]</scope>
</reference>
<feature type="region of interest" description="Disordered" evidence="3">
    <location>
        <begin position="69"/>
        <end position="88"/>
    </location>
</feature>
<sequence>MSRAMAASIVPSFSFSFINTKAAALLPAKRVVSWLSPPLFRPCQLPHPKMPIFAVVDGEAVAVEVPVEEEGLDDNSDEDHNQNDGVSTRQWNNRLVPCKLYVCNIPRSYDIPDLMNLFKPFGTIFSIEICRNLETGLSKGSGYVSIESIEAAKAAIAALDGTDVGGREMRVKFSTHMNPKRRNPEPLDSVPLENKIYESPYKVYVGNLAWSVRPEYLRDHFSQLGTVKSARVLRDRKGGKNRVYGFLSFSSAEERDAALSLNGEEFHGRKIIVRQELQKKIGPSI</sequence>
<feature type="domain" description="RRM" evidence="4">
    <location>
        <begin position="201"/>
        <end position="278"/>
    </location>
</feature>
<evidence type="ECO:0000259" key="4">
    <source>
        <dbReference type="PROSITE" id="PS50102"/>
    </source>
</evidence>
<dbReference type="SUPFAM" id="SSF54928">
    <property type="entry name" value="RNA-binding domain, RBD"/>
    <property type="match status" value="2"/>
</dbReference>
<dbReference type="InterPro" id="IPR050502">
    <property type="entry name" value="Euk_RNA-bind_prot"/>
</dbReference>
<dbReference type="PROSITE" id="PS50102">
    <property type="entry name" value="RRM"/>
    <property type="match status" value="2"/>
</dbReference>
<dbReference type="GO" id="GO:0009535">
    <property type="term" value="C:chloroplast thylakoid membrane"/>
    <property type="evidence" value="ECO:0007669"/>
    <property type="project" value="TreeGrafter"/>
</dbReference>
<dbReference type="PANTHER" id="PTHR48025">
    <property type="entry name" value="OS02G0815200 PROTEIN"/>
    <property type="match status" value="1"/>
</dbReference>
<keyword evidence="6" id="KW-1185">Reference proteome</keyword>
<dbReference type="EnsemblPlants" id="evm.model.02.1456">
    <property type="protein sequence ID" value="cds.evm.model.02.1456"/>
    <property type="gene ID" value="evm.TU.02.1456"/>
</dbReference>
<evidence type="ECO:0000313" key="6">
    <source>
        <dbReference type="Proteomes" id="UP000596661"/>
    </source>
</evidence>
<keyword evidence="1 2" id="KW-0694">RNA-binding</keyword>
<dbReference type="Gene3D" id="3.30.70.330">
    <property type="match status" value="2"/>
</dbReference>
<dbReference type="OMA" id="AIIPSCS"/>
<dbReference type="SMART" id="SM00360">
    <property type="entry name" value="RRM"/>
    <property type="match status" value="2"/>
</dbReference>
<reference evidence="5" key="2">
    <citation type="submission" date="2021-03" db="UniProtKB">
        <authorList>
            <consortium name="EnsemblPlants"/>
        </authorList>
    </citation>
    <scope>IDENTIFICATION</scope>
</reference>
<evidence type="ECO:0000256" key="1">
    <source>
        <dbReference type="ARBA" id="ARBA00022884"/>
    </source>
</evidence>
<dbReference type="Pfam" id="PF00076">
    <property type="entry name" value="RRM_1"/>
    <property type="match status" value="2"/>
</dbReference>
<accession>A0A803NTP7</accession>
<evidence type="ECO:0000256" key="2">
    <source>
        <dbReference type="PROSITE-ProRule" id="PRU00176"/>
    </source>
</evidence>
<dbReference type="Gramene" id="evm.model.02.1456">
    <property type="protein sequence ID" value="cds.evm.model.02.1456"/>
    <property type="gene ID" value="evm.TU.02.1456"/>
</dbReference>
<evidence type="ECO:0000256" key="3">
    <source>
        <dbReference type="SAM" id="MobiDB-lite"/>
    </source>
</evidence>
<evidence type="ECO:0000313" key="5">
    <source>
        <dbReference type="EnsemblPlants" id="cds.evm.model.02.1456"/>
    </source>
</evidence>
<organism evidence="5 6">
    <name type="scientific">Cannabis sativa</name>
    <name type="common">Hemp</name>
    <name type="synonym">Marijuana</name>
    <dbReference type="NCBI Taxonomy" id="3483"/>
    <lineage>
        <taxon>Eukaryota</taxon>
        <taxon>Viridiplantae</taxon>
        <taxon>Streptophyta</taxon>
        <taxon>Embryophyta</taxon>
        <taxon>Tracheophyta</taxon>
        <taxon>Spermatophyta</taxon>
        <taxon>Magnoliopsida</taxon>
        <taxon>eudicotyledons</taxon>
        <taxon>Gunneridae</taxon>
        <taxon>Pentapetalae</taxon>
        <taxon>rosids</taxon>
        <taxon>fabids</taxon>
        <taxon>Rosales</taxon>
        <taxon>Cannabaceae</taxon>
        <taxon>Cannabis</taxon>
    </lineage>
</organism>
<dbReference type="PANTHER" id="PTHR48025:SF7">
    <property type="entry name" value="RNA-BINDING (RRM_RBD_RNP MOTIFS) FAMILY PROTEIN"/>
    <property type="match status" value="1"/>
</dbReference>
<dbReference type="OrthoDB" id="439808at2759"/>
<dbReference type="InterPro" id="IPR012677">
    <property type="entry name" value="Nucleotide-bd_a/b_plait_sf"/>
</dbReference>